<dbReference type="Proteomes" id="UP000076929">
    <property type="component" value="Chromosome"/>
</dbReference>
<dbReference type="EMBL" id="CP015622">
    <property type="protein sequence ID" value="ANE03765.1"/>
    <property type="molecule type" value="Genomic_DNA"/>
</dbReference>
<dbReference type="GO" id="GO:0005525">
    <property type="term" value="F:GTP binding"/>
    <property type="evidence" value="ECO:0007669"/>
    <property type="project" value="UniProtKB-KW"/>
</dbReference>
<evidence type="ECO:0000313" key="10">
    <source>
        <dbReference type="Proteomes" id="UP000076929"/>
    </source>
</evidence>
<keyword evidence="7" id="KW-0501">Molybdenum cofactor biosynthesis</keyword>
<dbReference type="PANTHER" id="PTHR19136">
    <property type="entry name" value="MOLYBDENUM COFACTOR GUANYLYLTRANSFERASE"/>
    <property type="match status" value="1"/>
</dbReference>
<keyword evidence="9" id="KW-0548">Nucleotidyltransferase</keyword>
<dbReference type="SUPFAM" id="SSF53448">
    <property type="entry name" value="Nucleotide-diphospho-sugar transferases"/>
    <property type="match status" value="1"/>
</dbReference>
<name>A0A172QSU1_9CORY</name>
<dbReference type="GO" id="GO:0006777">
    <property type="term" value="P:Mo-molybdopterin cofactor biosynthetic process"/>
    <property type="evidence" value="ECO:0007669"/>
    <property type="project" value="UniProtKB-KW"/>
</dbReference>
<keyword evidence="6" id="KW-0342">GTP-binding</keyword>
<evidence type="ECO:0000256" key="5">
    <source>
        <dbReference type="ARBA" id="ARBA00022842"/>
    </source>
</evidence>
<dbReference type="InterPro" id="IPR025877">
    <property type="entry name" value="MobA-like_NTP_Trfase"/>
</dbReference>
<keyword evidence="2 9" id="KW-0808">Transferase</keyword>
<accession>A0A172QSU1</accession>
<keyword evidence="4" id="KW-0547">Nucleotide-binding</keyword>
<evidence type="ECO:0000259" key="8">
    <source>
        <dbReference type="Pfam" id="PF12804"/>
    </source>
</evidence>
<dbReference type="RefSeq" id="WP_066565265.1">
    <property type="nucleotide sequence ID" value="NZ_CP015622.1"/>
</dbReference>
<evidence type="ECO:0000256" key="6">
    <source>
        <dbReference type="ARBA" id="ARBA00023134"/>
    </source>
</evidence>
<keyword evidence="5" id="KW-0460">Magnesium</keyword>
<dbReference type="Pfam" id="PF12804">
    <property type="entry name" value="NTP_transf_3"/>
    <property type="match status" value="1"/>
</dbReference>
<dbReference type="AlphaFoldDB" id="A0A172QSU1"/>
<sequence length="186" mass="19163">MNIIILAGGEGKRMGGVNKAAVSVNGRTLLDILVSQLDPADEVVVVSPAAIPGHITVCENPPLGGPVAGIEVGFSTFATTHEYTAVLAVDAPHSAAMLPHLATAIGQADAAVTLGLDGWMQPLCALWRSTSLEAALANLGRTRNRPAKALIQQATQLIEVPGNGSEKDYDTVAELQVLGEVTVPNA</sequence>
<gene>
    <name evidence="9" type="ORF">ccrud_05765</name>
</gene>
<keyword evidence="10" id="KW-1185">Reference proteome</keyword>
<dbReference type="STRING" id="1652495.ccrud_05765"/>
<reference evidence="9 10" key="1">
    <citation type="submission" date="2016-05" db="EMBL/GenBank/DDBJ databases">
        <title>Complete genome sequence of Corynebacterium crudilactis, a new Corynebacterium species isolated from raw cow's milk.</title>
        <authorList>
            <person name="Christian R."/>
            <person name="Zimmermann J."/>
            <person name="Lipski A."/>
            <person name="Kalinowski J."/>
        </authorList>
    </citation>
    <scope>NUCLEOTIDE SEQUENCE [LARGE SCALE GENOMIC DNA]</scope>
    <source>
        <strain evidence="9 10">JZ16</strain>
    </source>
</reference>
<keyword evidence="1" id="KW-0963">Cytoplasm</keyword>
<dbReference type="GO" id="GO:0046872">
    <property type="term" value="F:metal ion binding"/>
    <property type="evidence" value="ECO:0007669"/>
    <property type="project" value="UniProtKB-KW"/>
</dbReference>
<dbReference type="Gene3D" id="3.90.550.10">
    <property type="entry name" value="Spore Coat Polysaccharide Biosynthesis Protein SpsA, Chain A"/>
    <property type="match status" value="1"/>
</dbReference>
<feature type="domain" description="MobA-like NTP transferase" evidence="8">
    <location>
        <begin position="4"/>
        <end position="153"/>
    </location>
</feature>
<keyword evidence="3" id="KW-0479">Metal-binding</keyword>
<dbReference type="InterPro" id="IPR013482">
    <property type="entry name" value="Molybde_CF_guanTrfase"/>
</dbReference>
<evidence type="ECO:0000256" key="4">
    <source>
        <dbReference type="ARBA" id="ARBA00022741"/>
    </source>
</evidence>
<dbReference type="KEGG" id="ccjz:ccrud_05765"/>
<dbReference type="GO" id="GO:0016779">
    <property type="term" value="F:nucleotidyltransferase activity"/>
    <property type="evidence" value="ECO:0007669"/>
    <property type="project" value="UniProtKB-KW"/>
</dbReference>
<evidence type="ECO:0000256" key="1">
    <source>
        <dbReference type="ARBA" id="ARBA00022490"/>
    </source>
</evidence>
<organism evidence="9 10">
    <name type="scientific">Corynebacterium crudilactis</name>
    <dbReference type="NCBI Taxonomy" id="1652495"/>
    <lineage>
        <taxon>Bacteria</taxon>
        <taxon>Bacillati</taxon>
        <taxon>Actinomycetota</taxon>
        <taxon>Actinomycetes</taxon>
        <taxon>Mycobacteriales</taxon>
        <taxon>Corynebacteriaceae</taxon>
        <taxon>Corynebacterium</taxon>
    </lineage>
</organism>
<dbReference type="CDD" id="cd02503">
    <property type="entry name" value="MobA"/>
    <property type="match status" value="1"/>
</dbReference>
<proteinExistence type="predicted"/>
<dbReference type="OrthoDB" id="4408226at2"/>
<evidence type="ECO:0000256" key="2">
    <source>
        <dbReference type="ARBA" id="ARBA00022679"/>
    </source>
</evidence>
<evidence type="ECO:0000256" key="3">
    <source>
        <dbReference type="ARBA" id="ARBA00022723"/>
    </source>
</evidence>
<dbReference type="InterPro" id="IPR029044">
    <property type="entry name" value="Nucleotide-diphossugar_trans"/>
</dbReference>
<dbReference type="PANTHER" id="PTHR19136:SF81">
    <property type="entry name" value="MOLYBDENUM COFACTOR GUANYLYLTRANSFERASE"/>
    <property type="match status" value="1"/>
</dbReference>
<evidence type="ECO:0000313" key="9">
    <source>
        <dbReference type="EMBL" id="ANE03765.1"/>
    </source>
</evidence>
<evidence type="ECO:0000256" key="7">
    <source>
        <dbReference type="ARBA" id="ARBA00023150"/>
    </source>
</evidence>
<protein>
    <submittedName>
        <fullName evidence="9">Molybdenum cofactor guanylyltransferase</fullName>
    </submittedName>
</protein>